<dbReference type="RefSeq" id="WP_380128580.1">
    <property type="nucleotide sequence ID" value="NZ_JBHSIU010000130.1"/>
</dbReference>
<gene>
    <name evidence="1" type="ORF">ACFPIJ_60275</name>
</gene>
<evidence type="ECO:0000313" key="1">
    <source>
        <dbReference type="EMBL" id="MFC5007938.1"/>
    </source>
</evidence>
<reference evidence="2" key="1">
    <citation type="journal article" date="2019" name="Int. J. Syst. Evol. Microbiol.">
        <title>The Global Catalogue of Microorganisms (GCM) 10K type strain sequencing project: providing services to taxonomists for standard genome sequencing and annotation.</title>
        <authorList>
            <consortium name="The Broad Institute Genomics Platform"/>
            <consortium name="The Broad Institute Genome Sequencing Center for Infectious Disease"/>
            <person name="Wu L."/>
            <person name="Ma J."/>
        </authorList>
    </citation>
    <scope>NUCLEOTIDE SEQUENCE [LARGE SCALE GENOMIC DNA]</scope>
    <source>
        <strain evidence="2">CGMCC 4.7152</strain>
    </source>
</reference>
<dbReference type="Proteomes" id="UP001595912">
    <property type="component" value="Unassembled WGS sequence"/>
</dbReference>
<name>A0ABV9WLQ7_9ACTN</name>
<proteinExistence type="predicted"/>
<sequence>MSLHRSLHTTVPVGAITPKLPPWAGPGRIAGSLTTSARSGSLGVIKYPVALGD</sequence>
<keyword evidence="2" id="KW-1185">Reference proteome</keyword>
<organism evidence="1 2">
    <name type="scientific">Dactylosporangium cerinum</name>
    <dbReference type="NCBI Taxonomy" id="1434730"/>
    <lineage>
        <taxon>Bacteria</taxon>
        <taxon>Bacillati</taxon>
        <taxon>Actinomycetota</taxon>
        <taxon>Actinomycetes</taxon>
        <taxon>Micromonosporales</taxon>
        <taxon>Micromonosporaceae</taxon>
        <taxon>Dactylosporangium</taxon>
    </lineage>
</organism>
<accession>A0ABV9WLQ7</accession>
<dbReference type="EMBL" id="JBHSIU010000130">
    <property type="protein sequence ID" value="MFC5007938.1"/>
    <property type="molecule type" value="Genomic_DNA"/>
</dbReference>
<evidence type="ECO:0000313" key="2">
    <source>
        <dbReference type="Proteomes" id="UP001595912"/>
    </source>
</evidence>
<protein>
    <submittedName>
        <fullName evidence="1">Uncharacterized protein</fullName>
    </submittedName>
</protein>
<comment type="caution">
    <text evidence="1">The sequence shown here is derived from an EMBL/GenBank/DDBJ whole genome shotgun (WGS) entry which is preliminary data.</text>
</comment>